<name>A0A8J2KK27_9HEXA</name>
<dbReference type="CDD" id="cd00112">
    <property type="entry name" value="LDLa"/>
    <property type="match status" value="2"/>
</dbReference>
<dbReference type="Pfam" id="PF00089">
    <property type="entry name" value="Trypsin"/>
    <property type="match status" value="2"/>
</dbReference>
<accession>A0A8J2KK27</accession>
<evidence type="ECO:0000256" key="3">
    <source>
        <dbReference type="SAM" id="SignalP"/>
    </source>
</evidence>
<dbReference type="CDD" id="cd00190">
    <property type="entry name" value="Tryp_SPc"/>
    <property type="match status" value="1"/>
</dbReference>
<dbReference type="InterPro" id="IPR002172">
    <property type="entry name" value="LDrepeatLR_classA_rpt"/>
</dbReference>
<dbReference type="OrthoDB" id="6147874at2759"/>
<dbReference type="PROSITE" id="PS50068">
    <property type="entry name" value="LDLRA_2"/>
    <property type="match status" value="2"/>
</dbReference>
<dbReference type="GO" id="GO:0004252">
    <property type="term" value="F:serine-type endopeptidase activity"/>
    <property type="evidence" value="ECO:0007669"/>
    <property type="project" value="InterPro"/>
</dbReference>
<dbReference type="PROSITE" id="PS00134">
    <property type="entry name" value="TRYPSIN_HIS"/>
    <property type="match status" value="1"/>
</dbReference>
<dbReference type="GO" id="GO:0006508">
    <property type="term" value="P:proteolysis"/>
    <property type="evidence" value="ECO:0007669"/>
    <property type="project" value="InterPro"/>
</dbReference>
<feature type="domain" description="Peptidase S1" evidence="4">
    <location>
        <begin position="513"/>
        <end position="771"/>
    </location>
</feature>
<comment type="caution">
    <text evidence="5">The sequence shown here is derived from an EMBL/GenBank/DDBJ whole genome shotgun (WGS) entry which is preliminary data.</text>
</comment>
<dbReference type="SMART" id="SM00020">
    <property type="entry name" value="Tryp_SPc"/>
    <property type="match status" value="1"/>
</dbReference>
<organism evidence="5 6">
    <name type="scientific">Allacma fusca</name>
    <dbReference type="NCBI Taxonomy" id="39272"/>
    <lineage>
        <taxon>Eukaryota</taxon>
        <taxon>Metazoa</taxon>
        <taxon>Ecdysozoa</taxon>
        <taxon>Arthropoda</taxon>
        <taxon>Hexapoda</taxon>
        <taxon>Collembola</taxon>
        <taxon>Symphypleona</taxon>
        <taxon>Sminthuridae</taxon>
        <taxon>Allacma</taxon>
    </lineage>
</organism>
<proteinExistence type="predicted"/>
<feature type="disulfide bond" evidence="2">
    <location>
        <begin position="357"/>
        <end position="369"/>
    </location>
</feature>
<dbReference type="InterPro" id="IPR023415">
    <property type="entry name" value="LDLR_class-A_CS"/>
</dbReference>
<protein>
    <recommendedName>
        <fullName evidence="4">Peptidase S1 domain-containing protein</fullName>
    </recommendedName>
</protein>
<dbReference type="EMBL" id="CAJVCH010422934">
    <property type="protein sequence ID" value="CAG7818528.1"/>
    <property type="molecule type" value="Genomic_DNA"/>
</dbReference>
<comment type="caution">
    <text evidence="2">Lacks conserved residue(s) required for the propagation of feature annotation.</text>
</comment>
<dbReference type="Pfam" id="PF00057">
    <property type="entry name" value="Ldl_recept_a"/>
    <property type="match status" value="2"/>
</dbReference>
<dbReference type="PROSITE" id="PS50240">
    <property type="entry name" value="TRYPSIN_DOM"/>
    <property type="match status" value="2"/>
</dbReference>
<dbReference type="SMART" id="SM00192">
    <property type="entry name" value="LDLa"/>
    <property type="match status" value="2"/>
</dbReference>
<evidence type="ECO:0000256" key="1">
    <source>
        <dbReference type="ARBA" id="ARBA00023157"/>
    </source>
</evidence>
<dbReference type="PANTHER" id="PTHR24260">
    <property type="match status" value="1"/>
</dbReference>
<evidence type="ECO:0000313" key="6">
    <source>
        <dbReference type="Proteomes" id="UP000708208"/>
    </source>
</evidence>
<evidence type="ECO:0000256" key="2">
    <source>
        <dbReference type="PROSITE-ProRule" id="PRU00124"/>
    </source>
</evidence>
<dbReference type="PANTHER" id="PTHR24260:SF136">
    <property type="entry name" value="GH08193P-RELATED"/>
    <property type="match status" value="1"/>
</dbReference>
<gene>
    <name evidence="5" type="ORF">AFUS01_LOCUS29027</name>
</gene>
<evidence type="ECO:0000259" key="4">
    <source>
        <dbReference type="PROSITE" id="PS50240"/>
    </source>
</evidence>
<keyword evidence="1 2" id="KW-1015">Disulfide bond</keyword>
<reference evidence="5" key="1">
    <citation type="submission" date="2021-06" db="EMBL/GenBank/DDBJ databases">
        <authorList>
            <person name="Hodson N. C."/>
            <person name="Mongue J. A."/>
            <person name="Jaron S. K."/>
        </authorList>
    </citation>
    <scope>NUCLEOTIDE SEQUENCE</scope>
</reference>
<feature type="signal peptide" evidence="3">
    <location>
        <begin position="1"/>
        <end position="24"/>
    </location>
</feature>
<dbReference type="InterPro" id="IPR051333">
    <property type="entry name" value="CLIP_Serine_Protease"/>
</dbReference>
<sequence length="776" mass="85476">MNTFKFFTSSILCLFLLTPVIVECDNAQSPECGLTEEFNGDVRTRVPWTAAIYFRKGSKSPFQYLVTGVVLGPTTVLTVFGGIYGVPFRGKSMYALPSPENSLVAVGLPSTDLNTRDKQTQIAEVEYILPHKDQGPENRLYHFVIYRLKNPLDLKSPYARALCLPQATENALQASSSTSGGYVASNFQTLLWRSEIPLVFQESKKNLSLRLQAVNVTRVKASECRSTFRFHYKSNDSFVSCARLSPEDARFNPQTCLTHGSSAVVQVNGRWFLRGILSLVPARKRGFLTCPENTLYYYAKILDSLDWLAKNLKCSSVEFPCHKSGRCVPISSVCNLVQECEDASDEDPVLCSYQHKCVNKHMCGIGGKCVELANICDGVPDCMDGSDERYLICGLQTSSNSTDTSVNPNLSEREIGSVKSNDEDPSSVSNCQLPASSEGVVMTCTDQKNNEISCTDAVPSSVAHLECAPYYSAKYYKPYLNMTCGLNGLWTPFVPFSCDPNCGILSTIVQGFINGGQPVNRHNAFPWYGALFRRNNGRFEFICGANLIERRIVITAAHCIFKIFSFKYSVGDLKVILAPGSSRYDTNLDDPIAHIFDVTRFWIPPSFNPKSLEGDVALVELNRTVNYGQYIRPVCYLPELTAENELVGKIAKVAGFGLDETGDISEGLKHATFEIVRAQNCKGRQGDRPSSSVYCAGIFNSTSSSLCIGDSGGGLVFPERKSVSGGIRYVLKGIVSATSNQEGDKCDVPSHGYSIFTVLEGYSSWIMETLESTQEE</sequence>
<evidence type="ECO:0000313" key="5">
    <source>
        <dbReference type="EMBL" id="CAG7818528.1"/>
    </source>
</evidence>
<feature type="domain" description="Peptidase S1" evidence="4">
    <location>
        <begin position="37"/>
        <end position="313"/>
    </location>
</feature>
<keyword evidence="3" id="KW-0732">Signal</keyword>
<dbReference type="Proteomes" id="UP000708208">
    <property type="component" value="Unassembled WGS sequence"/>
</dbReference>
<dbReference type="InterPro" id="IPR001254">
    <property type="entry name" value="Trypsin_dom"/>
</dbReference>
<dbReference type="AlphaFoldDB" id="A0A8J2KK27"/>
<dbReference type="InterPro" id="IPR018114">
    <property type="entry name" value="TRYPSIN_HIS"/>
</dbReference>
<keyword evidence="6" id="KW-1185">Reference proteome</keyword>
<dbReference type="PROSITE" id="PS01209">
    <property type="entry name" value="LDLRA_1"/>
    <property type="match status" value="2"/>
</dbReference>
<feature type="chain" id="PRO_5035307027" description="Peptidase S1 domain-containing protein" evidence="3">
    <location>
        <begin position="25"/>
        <end position="776"/>
    </location>
</feature>